<feature type="transmembrane region" description="Helical" evidence="4">
    <location>
        <begin position="199"/>
        <end position="222"/>
    </location>
</feature>
<keyword evidence="4" id="KW-1133">Transmembrane helix</keyword>
<dbReference type="CDD" id="cd17352">
    <property type="entry name" value="MFS_MCT_SLC16"/>
    <property type="match status" value="1"/>
</dbReference>
<organism evidence="6 7">
    <name type="scientific">Scytalidium lignicola</name>
    <name type="common">Hyphomycete</name>
    <dbReference type="NCBI Taxonomy" id="5539"/>
    <lineage>
        <taxon>Eukaryota</taxon>
        <taxon>Fungi</taxon>
        <taxon>Dikarya</taxon>
        <taxon>Ascomycota</taxon>
        <taxon>Pezizomycotina</taxon>
        <taxon>Leotiomycetes</taxon>
        <taxon>Leotiomycetes incertae sedis</taxon>
        <taxon>Scytalidium</taxon>
    </lineage>
</organism>
<comment type="caution">
    <text evidence="6">The sequence shown here is derived from an EMBL/GenBank/DDBJ whole genome shotgun (WGS) entry which is preliminary data.</text>
</comment>
<dbReference type="PROSITE" id="PS50850">
    <property type="entry name" value="MFS"/>
    <property type="match status" value="1"/>
</dbReference>
<keyword evidence="4" id="KW-0472">Membrane</keyword>
<feature type="transmembrane region" description="Helical" evidence="4">
    <location>
        <begin position="423"/>
        <end position="442"/>
    </location>
</feature>
<dbReference type="InterPro" id="IPR011701">
    <property type="entry name" value="MFS"/>
</dbReference>
<feature type="transmembrane region" description="Helical" evidence="4">
    <location>
        <begin position="306"/>
        <end position="331"/>
    </location>
</feature>
<feature type="non-terminal residue" evidence="6">
    <location>
        <position position="1"/>
    </location>
</feature>
<gene>
    <name evidence="6" type="ORF">B7463_g12697</name>
</gene>
<feature type="transmembrane region" description="Helical" evidence="4">
    <location>
        <begin position="392"/>
        <end position="411"/>
    </location>
</feature>
<dbReference type="OMA" id="SPFFKWL"/>
<protein>
    <recommendedName>
        <fullName evidence="5">Major facilitator superfamily (MFS) profile domain-containing protein</fullName>
    </recommendedName>
</protein>
<dbReference type="SUPFAM" id="SSF103473">
    <property type="entry name" value="MFS general substrate transporter"/>
    <property type="match status" value="1"/>
</dbReference>
<feature type="compositionally biased region" description="Basic and acidic residues" evidence="3">
    <location>
        <begin position="115"/>
        <end position="124"/>
    </location>
</feature>
<dbReference type="PANTHER" id="PTHR11360">
    <property type="entry name" value="MONOCARBOXYLATE TRANSPORTER"/>
    <property type="match status" value="1"/>
</dbReference>
<dbReference type="InterPro" id="IPR036259">
    <property type="entry name" value="MFS_trans_sf"/>
</dbReference>
<evidence type="ECO:0000256" key="3">
    <source>
        <dbReference type="SAM" id="MobiDB-lite"/>
    </source>
</evidence>
<name>A0A3E2GR23_SCYLI</name>
<feature type="transmembrane region" description="Helical" evidence="4">
    <location>
        <begin position="483"/>
        <end position="506"/>
    </location>
</feature>
<dbReference type="Pfam" id="PF07690">
    <property type="entry name" value="MFS_1"/>
    <property type="match status" value="1"/>
</dbReference>
<dbReference type="AlphaFoldDB" id="A0A3E2GR23"/>
<keyword evidence="7" id="KW-1185">Reference proteome</keyword>
<keyword evidence="4" id="KW-0812">Transmembrane</keyword>
<feature type="non-terminal residue" evidence="6">
    <location>
        <position position="547"/>
    </location>
</feature>
<feature type="transmembrane region" description="Helical" evidence="4">
    <location>
        <begin position="229"/>
        <end position="254"/>
    </location>
</feature>
<feature type="transmembrane region" description="Helical" evidence="4">
    <location>
        <begin position="352"/>
        <end position="372"/>
    </location>
</feature>
<evidence type="ECO:0000256" key="4">
    <source>
        <dbReference type="SAM" id="Phobius"/>
    </source>
</evidence>
<evidence type="ECO:0000313" key="7">
    <source>
        <dbReference type="Proteomes" id="UP000258309"/>
    </source>
</evidence>
<dbReference type="PANTHER" id="PTHR11360:SF177">
    <property type="entry name" value="RIBOFLAVIN TRANSPORTER MCH5"/>
    <property type="match status" value="1"/>
</dbReference>
<dbReference type="InterPro" id="IPR020846">
    <property type="entry name" value="MFS_dom"/>
</dbReference>
<dbReference type="InterPro" id="IPR050327">
    <property type="entry name" value="Proton-linked_MCT"/>
</dbReference>
<sequence>MAGASALRRPPIDMFEDVAAPSGVHPKKLPVLRPPVLPIMVINIQLNSLNDSGRFPLTENVSLLSDWSLLRMTVHRSAEDTCLKNHDGVHGGVVGPSILDEEKGGVGSLINQTDDITKASKGEKGDEDPAEGVQRQDPEIGDIGEPDNKDEFPEGGLKAWSVVLGSFCGSFAVFGIINISSAIFQYLQTHQLRDYSPSQIGWIFGFELFLTFFCGAPIGPIFDAYGPRWLLLPGSVLLILSIMLLGICTVYSVLNGLGGALVNTPSIASIGHYFLAKRGNATGIAMTSGSVGGVIFPFMLQRLFPAVGFAWATRIVGFIIVFLLVLANLLITSRLPKKKMASLSSILPDLTVFKDIPFALLTFGIFLTEWGLFVPMTYIVSEMVSHGHSLKFAFHILSIFNAASVFGRFAAGIVADMMGRLNTLIISIGFCIVMCLGLWLPSGTSSPMIIVFAITFGVVSGSNLSLSPVCVGQMCKTENYGRYFSTCWMLVSFGTLTGLPIAGQILTTDSGGYYGLIIFSGLSYAGAMLSLIIARVMVVGWKITTVY</sequence>
<dbReference type="EMBL" id="NCSJ02000686">
    <property type="protein sequence ID" value="RFU23641.1"/>
    <property type="molecule type" value="Genomic_DNA"/>
</dbReference>
<reference evidence="6 7" key="1">
    <citation type="submission" date="2018-05" db="EMBL/GenBank/DDBJ databases">
        <title>Draft genome sequence of Scytalidium lignicola DSM 105466, a ubiquitous saprotrophic fungus.</title>
        <authorList>
            <person name="Buettner E."/>
            <person name="Gebauer A.M."/>
            <person name="Hofrichter M."/>
            <person name="Liers C."/>
            <person name="Kellner H."/>
        </authorList>
    </citation>
    <scope>NUCLEOTIDE SEQUENCE [LARGE SCALE GENOMIC DNA]</scope>
    <source>
        <strain evidence="6 7">DSM 105466</strain>
    </source>
</reference>
<dbReference type="GO" id="GO:0016020">
    <property type="term" value="C:membrane"/>
    <property type="evidence" value="ECO:0007669"/>
    <property type="project" value="UniProtKB-SubCell"/>
</dbReference>
<evidence type="ECO:0000256" key="1">
    <source>
        <dbReference type="ARBA" id="ARBA00004141"/>
    </source>
</evidence>
<dbReference type="GO" id="GO:0022857">
    <property type="term" value="F:transmembrane transporter activity"/>
    <property type="evidence" value="ECO:0007669"/>
    <property type="project" value="InterPro"/>
</dbReference>
<accession>A0A3E2GR23</accession>
<evidence type="ECO:0000259" key="5">
    <source>
        <dbReference type="PROSITE" id="PS50850"/>
    </source>
</evidence>
<feature type="transmembrane region" description="Helical" evidence="4">
    <location>
        <begin position="283"/>
        <end position="300"/>
    </location>
</feature>
<dbReference type="Gene3D" id="1.20.1250.20">
    <property type="entry name" value="MFS general substrate transporter like domains"/>
    <property type="match status" value="2"/>
</dbReference>
<evidence type="ECO:0000313" key="6">
    <source>
        <dbReference type="EMBL" id="RFU23641.1"/>
    </source>
</evidence>
<comment type="similarity">
    <text evidence="2">Belongs to the major facilitator superfamily. Monocarboxylate porter (TC 2.A.1.13) family.</text>
</comment>
<feature type="transmembrane region" description="Helical" evidence="4">
    <location>
        <begin position="448"/>
        <end position="471"/>
    </location>
</feature>
<proteinExistence type="inferred from homology"/>
<feature type="transmembrane region" description="Helical" evidence="4">
    <location>
        <begin position="512"/>
        <end position="534"/>
    </location>
</feature>
<evidence type="ECO:0000256" key="2">
    <source>
        <dbReference type="ARBA" id="ARBA00006727"/>
    </source>
</evidence>
<feature type="transmembrane region" description="Helical" evidence="4">
    <location>
        <begin position="159"/>
        <end position="187"/>
    </location>
</feature>
<comment type="subcellular location">
    <subcellularLocation>
        <location evidence="1">Membrane</location>
        <topology evidence="1">Multi-pass membrane protein</topology>
    </subcellularLocation>
</comment>
<dbReference type="Proteomes" id="UP000258309">
    <property type="component" value="Unassembled WGS sequence"/>
</dbReference>
<dbReference type="OrthoDB" id="410267at2759"/>
<feature type="domain" description="Major facilitator superfamily (MFS) profile" evidence="5">
    <location>
        <begin position="357"/>
        <end position="547"/>
    </location>
</feature>
<feature type="region of interest" description="Disordered" evidence="3">
    <location>
        <begin position="108"/>
        <end position="148"/>
    </location>
</feature>